<dbReference type="Proteomes" id="UP000197215">
    <property type="component" value="Unassembled WGS sequence"/>
</dbReference>
<dbReference type="RefSeq" id="WP_165765032.1">
    <property type="nucleotide sequence ID" value="NZ_FYEX01000001.1"/>
</dbReference>
<proteinExistence type="predicted"/>
<dbReference type="InterPro" id="IPR021306">
    <property type="entry name" value="DUF2878"/>
</dbReference>
<keyword evidence="1" id="KW-0812">Transmembrane</keyword>
<dbReference type="EMBL" id="FYEX01000001">
    <property type="protein sequence ID" value="SNC60351.1"/>
    <property type="molecule type" value="Genomic_DNA"/>
</dbReference>
<keyword evidence="3" id="KW-1185">Reference proteome</keyword>
<evidence type="ECO:0008006" key="4">
    <source>
        <dbReference type="Google" id="ProtNLM"/>
    </source>
</evidence>
<sequence length="171" mass="18607">MSYLINFLLFQVAWFAGILGASHQMASLGAIVILSCLGIHFWCLPKQQIRAEALLVARCLALGFVIDSSLIQTQLMSYASAGLIEGVSPLWMCLLWAALAITLNHSLAWLKRSYWLAAILGSITGPLSYLAGVKLGTGSMPNQVITLIALGLIWAIAMPLMVKWSNRSTSW</sequence>
<protein>
    <recommendedName>
        <fullName evidence="4">DUF2878 domain-containing protein</fullName>
    </recommendedName>
</protein>
<keyword evidence="1" id="KW-1133">Transmembrane helix</keyword>
<feature type="transmembrane region" description="Helical" evidence="1">
    <location>
        <begin position="12"/>
        <end position="43"/>
    </location>
</feature>
<feature type="transmembrane region" description="Helical" evidence="1">
    <location>
        <begin position="144"/>
        <end position="162"/>
    </location>
</feature>
<organism evidence="2 3">
    <name type="scientific">Polynucleobacter victoriensis</name>
    <dbReference type="NCBI Taxonomy" id="2049319"/>
    <lineage>
        <taxon>Bacteria</taxon>
        <taxon>Pseudomonadati</taxon>
        <taxon>Pseudomonadota</taxon>
        <taxon>Betaproteobacteria</taxon>
        <taxon>Burkholderiales</taxon>
        <taxon>Burkholderiaceae</taxon>
        <taxon>Polynucleobacter</taxon>
    </lineage>
</organism>
<dbReference type="AlphaFoldDB" id="A0A212T3D6"/>
<reference evidence="2 3" key="1">
    <citation type="submission" date="2017-06" db="EMBL/GenBank/DDBJ databases">
        <authorList>
            <person name="Kim H.J."/>
            <person name="Triplett B.A."/>
        </authorList>
    </citation>
    <scope>NUCLEOTIDE SEQUENCE [LARGE SCALE GENOMIC DNA]</scope>
    <source>
        <strain evidence="2 3">MWH-VicM1</strain>
    </source>
</reference>
<dbReference type="Pfam" id="PF11086">
    <property type="entry name" value="DUF2878"/>
    <property type="match status" value="1"/>
</dbReference>
<evidence type="ECO:0000313" key="3">
    <source>
        <dbReference type="Proteomes" id="UP000197215"/>
    </source>
</evidence>
<feature type="transmembrane region" description="Helical" evidence="1">
    <location>
        <begin position="113"/>
        <end position="132"/>
    </location>
</feature>
<evidence type="ECO:0000256" key="1">
    <source>
        <dbReference type="SAM" id="Phobius"/>
    </source>
</evidence>
<feature type="transmembrane region" description="Helical" evidence="1">
    <location>
        <begin position="55"/>
        <end position="72"/>
    </location>
</feature>
<gene>
    <name evidence="2" type="ORF">SAMN06295916_0259</name>
</gene>
<name>A0A212T3D6_9BURK</name>
<accession>A0A212T3D6</accession>
<evidence type="ECO:0000313" key="2">
    <source>
        <dbReference type="EMBL" id="SNC60351.1"/>
    </source>
</evidence>
<keyword evidence="1" id="KW-0472">Membrane</keyword>
<feature type="transmembrane region" description="Helical" evidence="1">
    <location>
        <begin position="78"/>
        <end position="101"/>
    </location>
</feature>